<dbReference type="PROSITE" id="PS51184">
    <property type="entry name" value="JMJC"/>
    <property type="match status" value="1"/>
</dbReference>
<gene>
    <name evidence="2" type="ORF">ACFPP7_08375</name>
</gene>
<dbReference type="EMBL" id="JBHSMX010000012">
    <property type="protein sequence ID" value="MFC5520933.1"/>
    <property type="molecule type" value="Genomic_DNA"/>
</dbReference>
<evidence type="ECO:0000313" key="3">
    <source>
        <dbReference type="Proteomes" id="UP001596084"/>
    </source>
</evidence>
<dbReference type="InterPro" id="IPR041667">
    <property type="entry name" value="Cupin_8"/>
</dbReference>
<dbReference type="SUPFAM" id="SSF51197">
    <property type="entry name" value="Clavaminate synthase-like"/>
    <property type="match status" value="1"/>
</dbReference>
<dbReference type="PANTHER" id="PTHR12461">
    <property type="entry name" value="HYPOXIA-INDUCIBLE FACTOR 1 ALPHA INHIBITOR-RELATED"/>
    <property type="match status" value="1"/>
</dbReference>
<dbReference type="Proteomes" id="UP001596084">
    <property type="component" value="Unassembled WGS sequence"/>
</dbReference>
<dbReference type="SMART" id="SM00558">
    <property type="entry name" value="JmjC"/>
    <property type="match status" value="1"/>
</dbReference>
<dbReference type="PANTHER" id="PTHR12461:SF105">
    <property type="entry name" value="HYPOXIA-INDUCIBLE FACTOR 1-ALPHA INHIBITOR"/>
    <property type="match status" value="1"/>
</dbReference>
<organism evidence="2 3">
    <name type="scientific">Polaromonas jejuensis</name>
    <dbReference type="NCBI Taxonomy" id="457502"/>
    <lineage>
        <taxon>Bacteria</taxon>
        <taxon>Pseudomonadati</taxon>
        <taxon>Pseudomonadota</taxon>
        <taxon>Betaproteobacteria</taxon>
        <taxon>Burkholderiales</taxon>
        <taxon>Comamonadaceae</taxon>
        <taxon>Polaromonas</taxon>
    </lineage>
</organism>
<comment type="caution">
    <text evidence="2">The sequence shown here is derived from an EMBL/GenBank/DDBJ whole genome shotgun (WGS) entry which is preliminary data.</text>
</comment>
<keyword evidence="3" id="KW-1185">Reference proteome</keyword>
<reference evidence="3" key="1">
    <citation type="journal article" date="2019" name="Int. J. Syst. Evol. Microbiol.">
        <title>The Global Catalogue of Microorganisms (GCM) 10K type strain sequencing project: providing services to taxonomists for standard genome sequencing and annotation.</title>
        <authorList>
            <consortium name="The Broad Institute Genomics Platform"/>
            <consortium name="The Broad Institute Genome Sequencing Center for Infectious Disease"/>
            <person name="Wu L."/>
            <person name="Ma J."/>
        </authorList>
    </citation>
    <scope>NUCLEOTIDE SEQUENCE [LARGE SCALE GENOMIC DNA]</scope>
    <source>
        <strain evidence="3">CGMCC 4.7277</strain>
    </source>
</reference>
<dbReference type="Gene3D" id="2.60.120.650">
    <property type="entry name" value="Cupin"/>
    <property type="match status" value="1"/>
</dbReference>
<sequence length="344" mass="38716">MRMLPADLSHPPIEAEPVKHAPVHIPTGPSFEVVEETTWEALKASGRQWPFSRPVLVKGGVKHWPAARIWSFEHLAGICEGSGSEAPVKFTDGLVEQGVTKGRPFLPVAPYLRELGKAAQKEPHPAAGLLPKARLEELRQCPPGERFHLNWAHMQSFRPTTLYLAQWDILQKFPKLREDLLIKSLWPGQRMTWEYVFMGPANTVTGLHNDFPHNWFCQIAGTKEFLLFPPEQSPHMCPAKKYDWGATLSDINVSRLPEQPKELASFEKAHGLYARVEAGDALFVPKRTWHSVVSVEPSISLGMFGLTPWEVATGGAWATLRDWAHHLHWYAWGNCTCHQVLGKG</sequence>
<protein>
    <submittedName>
        <fullName evidence="2">Cupin-like domain-containing protein</fullName>
    </submittedName>
</protein>
<evidence type="ECO:0000313" key="2">
    <source>
        <dbReference type="EMBL" id="MFC5520933.1"/>
    </source>
</evidence>
<dbReference type="RefSeq" id="WP_377371998.1">
    <property type="nucleotide sequence ID" value="NZ_JBHSMX010000012.1"/>
</dbReference>
<evidence type="ECO:0000259" key="1">
    <source>
        <dbReference type="PROSITE" id="PS51184"/>
    </source>
</evidence>
<proteinExistence type="predicted"/>
<dbReference type="InterPro" id="IPR003347">
    <property type="entry name" value="JmjC_dom"/>
</dbReference>
<accession>A0ABW0Q893</accession>
<name>A0ABW0Q893_9BURK</name>
<dbReference type="Pfam" id="PF13621">
    <property type="entry name" value="Cupin_8"/>
    <property type="match status" value="1"/>
</dbReference>
<feature type="domain" description="JmjC" evidence="1">
    <location>
        <begin position="162"/>
        <end position="322"/>
    </location>
</feature>